<reference evidence="1" key="1">
    <citation type="submission" date="2019-12" db="EMBL/GenBank/DDBJ databases">
        <title>Epidemiological and comparative genomic analysis of Bacillus anthracis isolated from northern Vietnam.</title>
        <authorList>
            <person name="Hoang T.T.H."/>
            <person name="Dang D.A."/>
            <person name="Pham M.H."/>
            <person name="Luong M.H."/>
            <person name="Tran N.D."/>
            <person name="Nguyen T.H."/>
            <person name="Nguyen T.T."/>
            <person name="Inoue S."/>
            <person name="Morikawa S."/>
            <person name="Okutani A."/>
        </authorList>
    </citation>
    <scope>NUCLEOTIDE SEQUENCE</scope>
    <source>
        <strain evidence="1">QuyetLC</strain>
    </source>
</reference>
<proteinExistence type="predicted"/>
<name>A0A640MHJ5_BACAN</name>
<reference evidence="1" key="2">
    <citation type="submission" date="2019-12" db="EMBL/GenBank/DDBJ databases">
        <authorList>
            <person name="Hoang T.H.H."/>
            <person name="Okutani A."/>
        </authorList>
    </citation>
    <scope>NUCLEOTIDE SEQUENCE</scope>
    <source>
        <strain evidence="1">QuyetLC</strain>
    </source>
</reference>
<dbReference type="AlphaFoldDB" id="A0A640MHJ5"/>
<organism evidence="1">
    <name type="scientific">Bacillus anthracis</name>
    <name type="common">anthrax bacterium</name>
    <dbReference type="NCBI Taxonomy" id="1392"/>
    <lineage>
        <taxon>Bacteria</taxon>
        <taxon>Bacillati</taxon>
        <taxon>Bacillota</taxon>
        <taxon>Bacilli</taxon>
        <taxon>Bacillales</taxon>
        <taxon>Bacillaceae</taxon>
        <taxon>Bacillus</taxon>
        <taxon>Bacillus cereus group</taxon>
    </lineage>
</organism>
<protein>
    <submittedName>
        <fullName evidence="1">Uncharacterized protein</fullName>
    </submittedName>
</protein>
<dbReference type="EMBL" id="BLEY01000024">
    <property type="protein sequence ID" value="GEU13544.1"/>
    <property type="molecule type" value="Genomic_DNA"/>
</dbReference>
<accession>A0A640MHJ5</accession>
<gene>
    <name evidence="1" type="ORF">QuyetLC_24830</name>
</gene>
<comment type="caution">
    <text evidence="1">The sequence shown here is derived from an EMBL/GenBank/DDBJ whole genome shotgun (WGS) entry which is preliminary data.</text>
</comment>
<sequence>MVDNKLKNETTNKETVQTESNNAIKSLSPFLLSSTSGIIDLTKTADGTPISTPEMRVDVEKSRIRTVWQEDTERDIMIVGYDLNAVNALETYGASIEAITPVTVLLPLDSNNGELRSLVKKQELGNIGFINFQAKPAIQRSGTFSSLTISFSADGINILKERKDV</sequence>
<evidence type="ECO:0000313" key="1">
    <source>
        <dbReference type="EMBL" id="GEU13544.1"/>
    </source>
</evidence>